<feature type="transmembrane region" description="Helical" evidence="7">
    <location>
        <begin position="199"/>
        <end position="223"/>
    </location>
</feature>
<dbReference type="Proteomes" id="UP000769156">
    <property type="component" value="Unassembled WGS sequence"/>
</dbReference>
<dbReference type="EMBL" id="DYVY01000069">
    <property type="protein sequence ID" value="HJF94001.1"/>
    <property type="molecule type" value="Genomic_DNA"/>
</dbReference>
<comment type="similarity">
    <text evidence="6">Belongs to the ABC-4 integral membrane protein family.</text>
</comment>
<accession>A0A921LDJ4</accession>
<reference evidence="9" key="1">
    <citation type="journal article" date="2021" name="PeerJ">
        <title>Extensive microbial diversity within the chicken gut microbiome revealed by metagenomics and culture.</title>
        <authorList>
            <person name="Gilroy R."/>
            <person name="Ravi A."/>
            <person name="Getino M."/>
            <person name="Pursley I."/>
            <person name="Horton D.L."/>
            <person name="Alikhan N.F."/>
            <person name="Baker D."/>
            <person name="Gharbi K."/>
            <person name="Hall N."/>
            <person name="Watson M."/>
            <person name="Adriaenssens E.M."/>
            <person name="Foster-Nyarko E."/>
            <person name="Jarju S."/>
            <person name="Secka A."/>
            <person name="Antonio M."/>
            <person name="Oren A."/>
            <person name="Chaudhuri R.R."/>
            <person name="La Ragione R."/>
            <person name="Hildebrand F."/>
            <person name="Pallen M.J."/>
        </authorList>
    </citation>
    <scope>NUCLEOTIDE SEQUENCE</scope>
    <source>
        <strain evidence="9">ChiSjej5B23-16112</strain>
    </source>
</reference>
<reference evidence="9" key="2">
    <citation type="submission" date="2021-09" db="EMBL/GenBank/DDBJ databases">
        <authorList>
            <person name="Gilroy R."/>
        </authorList>
    </citation>
    <scope>NUCLEOTIDE SEQUENCE</scope>
    <source>
        <strain evidence="9">ChiSjej5B23-16112</strain>
    </source>
</reference>
<evidence type="ECO:0000256" key="1">
    <source>
        <dbReference type="ARBA" id="ARBA00004651"/>
    </source>
</evidence>
<comment type="subcellular location">
    <subcellularLocation>
        <location evidence="1">Cell membrane</location>
        <topology evidence="1">Multi-pass membrane protein</topology>
    </subcellularLocation>
</comment>
<evidence type="ECO:0000313" key="10">
    <source>
        <dbReference type="Proteomes" id="UP000769156"/>
    </source>
</evidence>
<name>A0A921LDJ4_9FIRM</name>
<dbReference type="PANTHER" id="PTHR30572">
    <property type="entry name" value="MEMBRANE COMPONENT OF TRANSPORTER-RELATED"/>
    <property type="match status" value="1"/>
</dbReference>
<keyword evidence="4 7" id="KW-1133">Transmembrane helix</keyword>
<dbReference type="InterPro" id="IPR050250">
    <property type="entry name" value="Macrolide_Exporter_MacB"/>
</dbReference>
<dbReference type="Pfam" id="PF02687">
    <property type="entry name" value="FtsX"/>
    <property type="match status" value="1"/>
</dbReference>
<evidence type="ECO:0000313" key="9">
    <source>
        <dbReference type="EMBL" id="HJF94001.1"/>
    </source>
</evidence>
<evidence type="ECO:0000259" key="8">
    <source>
        <dbReference type="Pfam" id="PF02687"/>
    </source>
</evidence>
<protein>
    <submittedName>
        <fullName evidence="9">ABC transporter permease</fullName>
    </submittedName>
</protein>
<evidence type="ECO:0000256" key="3">
    <source>
        <dbReference type="ARBA" id="ARBA00022692"/>
    </source>
</evidence>
<feature type="transmembrane region" description="Helical" evidence="7">
    <location>
        <begin position="243"/>
        <end position="265"/>
    </location>
</feature>
<keyword evidence="2" id="KW-1003">Cell membrane</keyword>
<dbReference type="GO" id="GO:0022857">
    <property type="term" value="F:transmembrane transporter activity"/>
    <property type="evidence" value="ECO:0007669"/>
    <property type="project" value="TreeGrafter"/>
</dbReference>
<evidence type="ECO:0000256" key="5">
    <source>
        <dbReference type="ARBA" id="ARBA00023136"/>
    </source>
</evidence>
<comment type="caution">
    <text evidence="9">The sequence shown here is derived from an EMBL/GenBank/DDBJ whole genome shotgun (WGS) entry which is preliminary data.</text>
</comment>
<sequence length="280" mass="30477">MIPLDGSHNDPGREVELGDGLSCPLVLVGQMDLNEMDVLPASPVGDTVELDGKSYQVMAVVLPGTSIVDGAMEAGEDAGLDLQYVIPSGTFRELYPDNTLRKLYANVEDGQVDAMQEMLDTYTASVDRTLPVTSRQSMAQQYQEETRSSAVMGNAISIIIALVGVLNFANSMITAIVSRRREFAMIQSVGMTKRQLCRMLVYEGLYYAGLTLLVSWAVSALAVGIGVRAVTAADDFATFQFTLLPLGICTPLILVLAVVIPYLCFRNLEKHSVVERLRME</sequence>
<evidence type="ECO:0000256" key="4">
    <source>
        <dbReference type="ARBA" id="ARBA00022989"/>
    </source>
</evidence>
<feature type="transmembrane region" description="Helical" evidence="7">
    <location>
        <begin position="155"/>
        <end position="178"/>
    </location>
</feature>
<gene>
    <name evidence="9" type="ORF">K8V82_04335</name>
</gene>
<dbReference type="InterPro" id="IPR003838">
    <property type="entry name" value="ABC3_permease_C"/>
</dbReference>
<dbReference type="GO" id="GO:0005886">
    <property type="term" value="C:plasma membrane"/>
    <property type="evidence" value="ECO:0007669"/>
    <property type="project" value="UniProtKB-SubCell"/>
</dbReference>
<organism evidence="9 10">
    <name type="scientific">Lachnoclostridium phocaeense</name>
    <dbReference type="NCBI Taxonomy" id="1871021"/>
    <lineage>
        <taxon>Bacteria</taxon>
        <taxon>Bacillati</taxon>
        <taxon>Bacillota</taxon>
        <taxon>Clostridia</taxon>
        <taxon>Lachnospirales</taxon>
        <taxon>Lachnospiraceae</taxon>
    </lineage>
</organism>
<keyword evidence="3 7" id="KW-0812">Transmembrane</keyword>
<dbReference type="PANTHER" id="PTHR30572:SF4">
    <property type="entry name" value="ABC TRANSPORTER PERMEASE YTRF"/>
    <property type="match status" value="1"/>
</dbReference>
<dbReference type="AlphaFoldDB" id="A0A921LDJ4"/>
<evidence type="ECO:0000256" key="7">
    <source>
        <dbReference type="SAM" id="Phobius"/>
    </source>
</evidence>
<feature type="domain" description="ABC3 transporter permease C-terminal" evidence="8">
    <location>
        <begin position="155"/>
        <end position="270"/>
    </location>
</feature>
<evidence type="ECO:0000256" key="2">
    <source>
        <dbReference type="ARBA" id="ARBA00022475"/>
    </source>
</evidence>
<keyword evidence="5 7" id="KW-0472">Membrane</keyword>
<proteinExistence type="inferred from homology"/>
<evidence type="ECO:0000256" key="6">
    <source>
        <dbReference type="ARBA" id="ARBA00038076"/>
    </source>
</evidence>